<evidence type="ECO:0000313" key="4">
    <source>
        <dbReference type="Proteomes" id="UP000078555"/>
    </source>
</evidence>
<dbReference type="GO" id="GO:0048870">
    <property type="term" value="P:cell motility"/>
    <property type="evidence" value="ECO:0007669"/>
    <property type="project" value="TreeGrafter"/>
</dbReference>
<dbReference type="Pfam" id="PF24667">
    <property type="entry name" value="MORN_DRC7"/>
    <property type="match status" value="1"/>
</dbReference>
<dbReference type="PANTHER" id="PTHR35249">
    <property type="entry name" value="DYNEIN REGULATORY COMPLEX SUBUNIT 7"/>
    <property type="match status" value="1"/>
</dbReference>
<feature type="coiled-coil region" evidence="1">
    <location>
        <begin position="588"/>
        <end position="618"/>
    </location>
</feature>
<keyword evidence="4" id="KW-1185">Reference proteome</keyword>
<evidence type="ECO:0000313" key="3">
    <source>
        <dbReference type="EMBL" id="SBT49319.1"/>
    </source>
</evidence>
<evidence type="ECO:0000259" key="2">
    <source>
        <dbReference type="Pfam" id="PF24667"/>
    </source>
</evidence>
<sequence>MKNKNKLKRCLDYLRNNKEEIISNYSNILPSSKEKLLLTYLRTLKKELKQKYDIEFCEHFIDEYGQKKNICSSIIQIYFPFDKGNNYKEIYTLIKNYFTYEIMLKRKINTLLLASADLVFNWKIADCADLCTIVVSSLRSDFYPVCFPTQKKNFCKFDLKEFIQSREENDNVTDIEEKKKKYDQLRNIHKRLALTPIIENKMYEIRKDRFLLKYPHGTSFCSGMTLKRNFQEAKIHRNECTCLFISLFNISYVGSKTTFYHNCKKDEYSDFLQHDGLTEMHTHYENKYCTSVDSVFSFYKYRRDRKIAKIFFPQIFKTIEYYDDCSYQLLKKLEQRIGFYAHFTFYANRSDGLTHYVENETNGIKKKVFLIPENKIILVYYNNYNKISNVCEVYEKFVRYNVDTEEDEEIVTYKKNSIYKHFVNYEEPIGSDKLYLLKEERDCFEDIKYIYNDVICSIMKKKKEVKKMEASYQYMPESITNINEIIYHDNGKIDSFNKNIMEDNLNIYNFCQEYPWNNHVEVSMKNHFFLSKKKMLAIECACDEIAYVASQETHKLDHKGVNINLSEKHDHAVAKKNFPSKKAGAMKLSILENRLLKYKQELSEIKDLSNLANSEKAERIKKKIKFTEDRIYHCKINE</sequence>
<accession>A0A1A8ZYT6</accession>
<dbReference type="AlphaFoldDB" id="A0A1A8ZYT6"/>
<evidence type="ECO:0000256" key="1">
    <source>
        <dbReference type="SAM" id="Coils"/>
    </source>
</evidence>
<dbReference type="InterPro" id="IPR056291">
    <property type="entry name" value="MORN_DRC7"/>
</dbReference>
<dbReference type="PANTHER" id="PTHR35249:SF2">
    <property type="entry name" value="DYNEIN REGULATORY COMPLEX SUBUNIT 7"/>
    <property type="match status" value="1"/>
</dbReference>
<name>A0A1A8ZYT6_PLAOA</name>
<protein>
    <recommendedName>
        <fullName evidence="2">Dynein regulatory complex subunit 7 MORN domain-containing protein</fullName>
    </recommendedName>
</protein>
<dbReference type="InterPro" id="IPR033551">
    <property type="entry name" value="DRC7/lobo"/>
</dbReference>
<keyword evidence="1" id="KW-0175">Coiled coil</keyword>
<dbReference type="Proteomes" id="UP000078555">
    <property type="component" value="Unassembled WGS sequence"/>
</dbReference>
<organism evidence="3 4">
    <name type="scientific">Plasmodium ovale wallikeri</name>
    <dbReference type="NCBI Taxonomy" id="864142"/>
    <lineage>
        <taxon>Eukaryota</taxon>
        <taxon>Sar</taxon>
        <taxon>Alveolata</taxon>
        <taxon>Apicomplexa</taxon>
        <taxon>Aconoidasida</taxon>
        <taxon>Haemosporida</taxon>
        <taxon>Plasmodiidae</taxon>
        <taxon>Plasmodium</taxon>
        <taxon>Plasmodium (Plasmodium)</taxon>
    </lineage>
</organism>
<proteinExistence type="predicted"/>
<dbReference type="GO" id="GO:0031514">
    <property type="term" value="C:motile cilium"/>
    <property type="evidence" value="ECO:0007669"/>
    <property type="project" value="TreeGrafter"/>
</dbReference>
<reference evidence="4" key="1">
    <citation type="submission" date="2016-05" db="EMBL/GenBank/DDBJ databases">
        <authorList>
            <person name="Naeem R."/>
        </authorList>
    </citation>
    <scope>NUCLEOTIDE SEQUENCE [LARGE SCALE GENOMIC DNA]</scope>
</reference>
<gene>
    <name evidence="3" type="ORF">POVWA1_059470</name>
</gene>
<feature type="domain" description="Dynein regulatory complex subunit 7 MORN" evidence="2">
    <location>
        <begin position="254"/>
        <end position="361"/>
    </location>
</feature>
<dbReference type="EMBL" id="FLRD01000152">
    <property type="protein sequence ID" value="SBT49319.1"/>
    <property type="molecule type" value="Genomic_DNA"/>
</dbReference>